<dbReference type="InterPro" id="IPR018392">
    <property type="entry name" value="LysM"/>
</dbReference>
<evidence type="ECO:0000313" key="2">
    <source>
        <dbReference type="EMBL" id="PIR05160.1"/>
    </source>
</evidence>
<dbReference type="InterPro" id="IPR016047">
    <property type="entry name" value="M23ase_b-sheet_dom"/>
</dbReference>
<sequence length="314" mass="34694">MLFVLGLLVINLGILKKNEPTLISKASAITQTPLLNIQSFEVEPNIINVEFINSNTSYLKTPQAYQGDILTADGPLSQIAYIKDNVINYEVQEGDTILAVAELFNISEDSIRWANDLDYDELYKGKIITVPPVTGVLHTIQTDESIEFLAHLYDVPVEAIYNVNRVAYDGVKIVIPNARPVPHYKEPTGYKGIQTQEYFIRPVRGFNWGRLHNNNAVDIAAVCETPVVAASDGVVVKEKHDGFNSGYGNYIIIEHMNGTKTLYAHNTENIVSVGDIVYQGEVIATLGNTGNVYGITGCHLHFEVQGAENPFVVK</sequence>
<reference evidence="2 3" key="1">
    <citation type="submission" date="2017-09" db="EMBL/GenBank/DDBJ databases">
        <title>Depth-based differentiation of microbial function through sediment-hosted aquifers and enrichment of novel symbionts in the deep terrestrial subsurface.</title>
        <authorList>
            <person name="Probst A.J."/>
            <person name="Ladd B."/>
            <person name="Jarett J.K."/>
            <person name="Geller-Mcgrath D.E."/>
            <person name="Sieber C.M."/>
            <person name="Emerson J.B."/>
            <person name="Anantharaman K."/>
            <person name="Thomas B.C."/>
            <person name="Malmstrom R."/>
            <person name="Stieglmeier M."/>
            <person name="Klingl A."/>
            <person name="Woyke T."/>
            <person name="Ryan C.M."/>
            <person name="Banfield J.F."/>
        </authorList>
    </citation>
    <scope>NUCLEOTIDE SEQUENCE [LARGE SCALE GENOMIC DNA]</scope>
    <source>
        <strain evidence="2">CG11_big_fil_rev_8_21_14_0_20_35_14</strain>
    </source>
</reference>
<accession>A0A2H0N8D7</accession>
<dbReference type="CDD" id="cd00118">
    <property type="entry name" value="LysM"/>
    <property type="match status" value="1"/>
</dbReference>
<evidence type="ECO:0000313" key="3">
    <source>
        <dbReference type="Proteomes" id="UP000229893"/>
    </source>
</evidence>
<dbReference type="SMART" id="SM00257">
    <property type="entry name" value="LysM"/>
    <property type="match status" value="2"/>
</dbReference>
<proteinExistence type="predicted"/>
<dbReference type="Gene3D" id="2.70.70.10">
    <property type="entry name" value="Glucose Permease (Domain IIA)"/>
    <property type="match status" value="1"/>
</dbReference>
<dbReference type="AlphaFoldDB" id="A0A2H0N8D7"/>
<dbReference type="EMBL" id="PCWO01000008">
    <property type="protein sequence ID" value="PIR05160.1"/>
    <property type="molecule type" value="Genomic_DNA"/>
</dbReference>
<dbReference type="InterPro" id="IPR011055">
    <property type="entry name" value="Dup_hybrid_motif"/>
</dbReference>
<name>A0A2H0N8D7_9BACT</name>
<dbReference type="SUPFAM" id="SSF51261">
    <property type="entry name" value="Duplicated hybrid motif"/>
    <property type="match status" value="1"/>
</dbReference>
<feature type="domain" description="LysM" evidence="1">
    <location>
        <begin position="88"/>
        <end position="131"/>
    </location>
</feature>
<dbReference type="Gene3D" id="3.10.350.10">
    <property type="entry name" value="LysM domain"/>
    <property type="match status" value="1"/>
</dbReference>
<dbReference type="CDD" id="cd12797">
    <property type="entry name" value="M23_peptidase"/>
    <property type="match status" value="1"/>
</dbReference>
<dbReference type="Pfam" id="PF01476">
    <property type="entry name" value="LysM"/>
    <property type="match status" value="2"/>
</dbReference>
<dbReference type="GO" id="GO:0004222">
    <property type="term" value="F:metalloendopeptidase activity"/>
    <property type="evidence" value="ECO:0007669"/>
    <property type="project" value="TreeGrafter"/>
</dbReference>
<dbReference type="Pfam" id="PF01551">
    <property type="entry name" value="Peptidase_M23"/>
    <property type="match status" value="1"/>
</dbReference>
<dbReference type="PANTHER" id="PTHR21666">
    <property type="entry name" value="PEPTIDASE-RELATED"/>
    <property type="match status" value="1"/>
</dbReference>
<comment type="caution">
    <text evidence="2">The sequence shown here is derived from an EMBL/GenBank/DDBJ whole genome shotgun (WGS) entry which is preliminary data.</text>
</comment>
<feature type="domain" description="LysM" evidence="1">
    <location>
        <begin position="137"/>
        <end position="176"/>
    </location>
</feature>
<protein>
    <recommendedName>
        <fullName evidence="1">LysM domain-containing protein</fullName>
    </recommendedName>
</protein>
<organism evidence="2 3">
    <name type="scientific">Candidatus Liptonbacteria bacterium CG11_big_fil_rev_8_21_14_0_20_35_14</name>
    <dbReference type="NCBI Taxonomy" id="1974634"/>
    <lineage>
        <taxon>Bacteria</taxon>
        <taxon>Candidatus Liptoniibacteriota</taxon>
    </lineage>
</organism>
<gene>
    <name evidence="2" type="ORF">COV57_00590</name>
</gene>
<dbReference type="PANTHER" id="PTHR21666:SF270">
    <property type="entry name" value="MUREIN HYDROLASE ACTIVATOR ENVC"/>
    <property type="match status" value="1"/>
</dbReference>
<dbReference type="SUPFAM" id="SSF54106">
    <property type="entry name" value="LysM domain"/>
    <property type="match status" value="1"/>
</dbReference>
<dbReference type="Proteomes" id="UP000229893">
    <property type="component" value="Unassembled WGS sequence"/>
</dbReference>
<evidence type="ECO:0000259" key="1">
    <source>
        <dbReference type="SMART" id="SM00257"/>
    </source>
</evidence>
<dbReference type="InterPro" id="IPR050570">
    <property type="entry name" value="Cell_wall_metabolism_enzyme"/>
</dbReference>
<dbReference type="InterPro" id="IPR036779">
    <property type="entry name" value="LysM_dom_sf"/>
</dbReference>